<accession>A0A6C0EI48</accession>
<reference evidence="2" key="1">
    <citation type="journal article" date="2020" name="Nature">
        <title>Giant virus diversity and host interactions through global metagenomics.</title>
        <authorList>
            <person name="Schulz F."/>
            <person name="Roux S."/>
            <person name="Paez-Espino D."/>
            <person name="Jungbluth S."/>
            <person name="Walsh D.A."/>
            <person name="Denef V.J."/>
            <person name="McMahon K.D."/>
            <person name="Konstantinidis K.T."/>
            <person name="Eloe-Fadrosh E.A."/>
            <person name="Kyrpides N.C."/>
            <person name="Woyke T."/>
        </authorList>
    </citation>
    <scope>NUCLEOTIDE SEQUENCE</scope>
    <source>
        <strain evidence="2">GVMAG-M-3300001348-25</strain>
    </source>
</reference>
<evidence type="ECO:0000256" key="1">
    <source>
        <dbReference type="SAM" id="Phobius"/>
    </source>
</evidence>
<protein>
    <submittedName>
        <fullName evidence="2">Uncharacterized protein</fullName>
    </submittedName>
</protein>
<proteinExistence type="predicted"/>
<keyword evidence="1" id="KW-1133">Transmembrane helix</keyword>
<feature type="transmembrane region" description="Helical" evidence="1">
    <location>
        <begin position="136"/>
        <end position="156"/>
    </location>
</feature>
<organism evidence="2">
    <name type="scientific">viral metagenome</name>
    <dbReference type="NCBI Taxonomy" id="1070528"/>
    <lineage>
        <taxon>unclassified sequences</taxon>
        <taxon>metagenomes</taxon>
        <taxon>organismal metagenomes</taxon>
    </lineage>
</organism>
<sequence>MTCLNNTICGNKQHFYYEWCNYNSNNGFYYEEAPIITCHRDSIQKLYPSCKNCWSGFIDCCADNKEDCCLKSTTSYPTTTPTSIPSALCAENYYFQKDEKCNFLEIQNTDISYNNENSMVCCIDDRNKCCPFNYSILYGMFGVIGGSLIIIIVFVLRDTKNKKINPETKLRNILPV</sequence>
<dbReference type="AlphaFoldDB" id="A0A6C0EI48"/>
<evidence type="ECO:0000313" key="2">
    <source>
        <dbReference type="EMBL" id="QHT28452.1"/>
    </source>
</evidence>
<keyword evidence="1" id="KW-0472">Membrane</keyword>
<name>A0A6C0EI48_9ZZZZ</name>
<dbReference type="EMBL" id="MN738858">
    <property type="protein sequence ID" value="QHT28452.1"/>
    <property type="molecule type" value="Genomic_DNA"/>
</dbReference>
<keyword evidence="1" id="KW-0812">Transmembrane</keyword>